<accession>A0A7E4ZYR8</accession>
<dbReference type="WBParaSite" id="Pan_g3527.t1">
    <property type="protein sequence ID" value="Pan_g3527.t1"/>
    <property type="gene ID" value="Pan_g3527"/>
</dbReference>
<keyword evidence="1" id="KW-1185">Reference proteome</keyword>
<sequence length="92" mass="10279">MVSVPKTPKCRCIKKALGRKGAPSEEKSEEKVVEKGSPRTCCLKEIPEKLTNVKNVITSTAESIKEVIKPETDETDKEVLARSFDNKLYNVE</sequence>
<protein>
    <submittedName>
        <fullName evidence="2">Uncharacterized protein</fullName>
    </submittedName>
</protein>
<proteinExistence type="predicted"/>
<organism evidence="1 2">
    <name type="scientific">Panagrellus redivivus</name>
    <name type="common">Microworm</name>
    <dbReference type="NCBI Taxonomy" id="6233"/>
    <lineage>
        <taxon>Eukaryota</taxon>
        <taxon>Metazoa</taxon>
        <taxon>Ecdysozoa</taxon>
        <taxon>Nematoda</taxon>
        <taxon>Chromadorea</taxon>
        <taxon>Rhabditida</taxon>
        <taxon>Tylenchina</taxon>
        <taxon>Panagrolaimomorpha</taxon>
        <taxon>Panagrolaimoidea</taxon>
        <taxon>Panagrolaimidae</taxon>
        <taxon>Panagrellus</taxon>
    </lineage>
</organism>
<reference evidence="2" key="2">
    <citation type="submission" date="2020-10" db="UniProtKB">
        <authorList>
            <consortium name="WormBaseParasite"/>
        </authorList>
    </citation>
    <scope>IDENTIFICATION</scope>
</reference>
<name>A0A7E4ZYR8_PANRE</name>
<dbReference type="Proteomes" id="UP000492821">
    <property type="component" value="Unassembled WGS sequence"/>
</dbReference>
<evidence type="ECO:0000313" key="2">
    <source>
        <dbReference type="WBParaSite" id="Pan_g3527.t1"/>
    </source>
</evidence>
<evidence type="ECO:0000313" key="1">
    <source>
        <dbReference type="Proteomes" id="UP000492821"/>
    </source>
</evidence>
<dbReference type="AlphaFoldDB" id="A0A7E4ZYR8"/>
<reference evidence="1" key="1">
    <citation type="journal article" date="2013" name="Genetics">
        <title>The draft genome and transcriptome of Panagrellus redivivus are shaped by the harsh demands of a free-living lifestyle.</title>
        <authorList>
            <person name="Srinivasan J."/>
            <person name="Dillman A.R."/>
            <person name="Macchietto M.G."/>
            <person name="Heikkinen L."/>
            <person name="Lakso M."/>
            <person name="Fracchia K.M."/>
            <person name="Antoshechkin I."/>
            <person name="Mortazavi A."/>
            <person name="Wong G."/>
            <person name="Sternberg P.W."/>
        </authorList>
    </citation>
    <scope>NUCLEOTIDE SEQUENCE [LARGE SCALE GENOMIC DNA]</scope>
    <source>
        <strain evidence="1">MT8872</strain>
    </source>
</reference>